<comment type="subcellular location">
    <subcellularLocation>
        <location evidence="1 10">Endoplasmic reticulum membrane</location>
        <topology evidence="1 10">Multi-pass membrane protein</topology>
    </subcellularLocation>
</comment>
<evidence type="ECO:0000256" key="4">
    <source>
        <dbReference type="ARBA" id="ARBA00022692"/>
    </source>
</evidence>
<gene>
    <name evidence="11" type="ORF">X975_20480</name>
</gene>
<evidence type="ECO:0000256" key="1">
    <source>
        <dbReference type="ARBA" id="ARBA00004477"/>
    </source>
</evidence>
<dbReference type="STRING" id="407821.A0A087UXQ5"/>
<accession>A0A087UXQ5</accession>
<keyword evidence="6 10" id="KW-1133">Transmembrane helix</keyword>
<evidence type="ECO:0000256" key="10">
    <source>
        <dbReference type="RuleBase" id="RU368065"/>
    </source>
</evidence>
<evidence type="ECO:0000256" key="5">
    <source>
        <dbReference type="ARBA" id="ARBA00022824"/>
    </source>
</evidence>
<evidence type="ECO:0000313" key="12">
    <source>
        <dbReference type="Proteomes" id="UP000054359"/>
    </source>
</evidence>
<comment type="caution">
    <text evidence="10">Lacks conserved residue(s) required for the propagation of feature annotation.</text>
</comment>
<dbReference type="AlphaFoldDB" id="A0A087UXQ5"/>
<evidence type="ECO:0000256" key="6">
    <source>
        <dbReference type="ARBA" id="ARBA00022989"/>
    </source>
</evidence>
<keyword evidence="12" id="KW-1185">Reference proteome</keyword>
<dbReference type="GO" id="GO:0032541">
    <property type="term" value="C:cortical endoplasmic reticulum"/>
    <property type="evidence" value="ECO:0007669"/>
    <property type="project" value="TreeGrafter"/>
</dbReference>
<dbReference type="GO" id="GO:0005794">
    <property type="term" value="C:Golgi apparatus"/>
    <property type="evidence" value="ECO:0007669"/>
    <property type="project" value="TreeGrafter"/>
</dbReference>
<evidence type="ECO:0000313" key="11">
    <source>
        <dbReference type="EMBL" id="KFM82144.1"/>
    </source>
</evidence>
<keyword evidence="5 10" id="KW-0256">Endoplasmic reticulum</keyword>
<dbReference type="Pfam" id="PF04161">
    <property type="entry name" value="Arv1"/>
    <property type="match status" value="1"/>
</dbReference>
<dbReference type="GO" id="GO:0097036">
    <property type="term" value="P:regulation of plasma membrane sterol distribution"/>
    <property type="evidence" value="ECO:0007669"/>
    <property type="project" value="UniProtKB-UniRule"/>
</dbReference>
<dbReference type="GO" id="GO:0006665">
    <property type="term" value="P:sphingolipid metabolic process"/>
    <property type="evidence" value="ECO:0007669"/>
    <property type="project" value="TreeGrafter"/>
</dbReference>
<evidence type="ECO:0000256" key="8">
    <source>
        <dbReference type="ARBA" id="ARBA00023098"/>
    </source>
</evidence>
<protein>
    <recommendedName>
        <fullName evidence="10">Protein ARV</fullName>
    </recommendedName>
</protein>
<keyword evidence="3 10" id="KW-0813">Transport</keyword>
<feature type="transmembrane region" description="Helical" evidence="10">
    <location>
        <begin position="152"/>
        <end position="173"/>
    </location>
</feature>
<proteinExistence type="inferred from homology"/>
<dbReference type="EMBL" id="KK122176">
    <property type="protein sequence ID" value="KFM82144.1"/>
    <property type="molecule type" value="Genomic_DNA"/>
</dbReference>
<keyword evidence="7 10" id="KW-0445">Lipid transport</keyword>
<name>A0A087UXQ5_STEMI</name>
<comment type="function">
    <text evidence="10">Mediator of sterol homeostasis involved in sterol uptake, trafficking and distribution into membranes.</text>
</comment>
<reference evidence="11 12" key="1">
    <citation type="submission" date="2013-11" db="EMBL/GenBank/DDBJ databases">
        <title>Genome sequencing of Stegodyphus mimosarum.</title>
        <authorList>
            <person name="Bechsgaard J."/>
        </authorList>
    </citation>
    <scope>NUCLEOTIDE SEQUENCE [LARGE SCALE GENOMIC DNA]</scope>
</reference>
<dbReference type="InterPro" id="IPR007290">
    <property type="entry name" value="Arv1"/>
</dbReference>
<comment type="similarity">
    <text evidence="2 10">Belongs to the ARV1 family.</text>
</comment>
<dbReference type="GO" id="GO:0005789">
    <property type="term" value="C:endoplasmic reticulum membrane"/>
    <property type="evidence" value="ECO:0007669"/>
    <property type="project" value="UniProtKB-SubCell"/>
</dbReference>
<keyword evidence="8 10" id="KW-0443">Lipid metabolism</keyword>
<dbReference type="Proteomes" id="UP000054359">
    <property type="component" value="Unassembled WGS sequence"/>
</dbReference>
<dbReference type="GO" id="GO:0016125">
    <property type="term" value="P:sterol metabolic process"/>
    <property type="evidence" value="ECO:0007669"/>
    <property type="project" value="UniProtKB-UniRule"/>
</dbReference>
<keyword evidence="9 10" id="KW-0472">Membrane</keyword>
<evidence type="ECO:0000256" key="9">
    <source>
        <dbReference type="ARBA" id="ARBA00023136"/>
    </source>
</evidence>
<evidence type="ECO:0000256" key="2">
    <source>
        <dbReference type="ARBA" id="ARBA00009187"/>
    </source>
</evidence>
<dbReference type="OrthoDB" id="2192830at2759"/>
<dbReference type="GO" id="GO:0032366">
    <property type="term" value="P:intracellular sterol transport"/>
    <property type="evidence" value="ECO:0007669"/>
    <property type="project" value="UniProtKB-UniRule"/>
</dbReference>
<dbReference type="OMA" id="SRCIVVC"/>
<keyword evidence="4 10" id="KW-0812">Transmembrane</keyword>
<organism evidence="11 12">
    <name type="scientific">Stegodyphus mimosarum</name>
    <name type="common">African social velvet spider</name>
    <dbReference type="NCBI Taxonomy" id="407821"/>
    <lineage>
        <taxon>Eukaryota</taxon>
        <taxon>Metazoa</taxon>
        <taxon>Ecdysozoa</taxon>
        <taxon>Arthropoda</taxon>
        <taxon>Chelicerata</taxon>
        <taxon>Arachnida</taxon>
        <taxon>Araneae</taxon>
        <taxon>Araneomorphae</taxon>
        <taxon>Entelegynae</taxon>
        <taxon>Eresoidea</taxon>
        <taxon>Eresidae</taxon>
        <taxon>Stegodyphus</taxon>
    </lineage>
</organism>
<evidence type="ECO:0000256" key="7">
    <source>
        <dbReference type="ARBA" id="ARBA00023055"/>
    </source>
</evidence>
<dbReference type="PANTHER" id="PTHR14467">
    <property type="entry name" value="ARV1"/>
    <property type="match status" value="1"/>
</dbReference>
<feature type="transmembrane region" description="Helical" evidence="10">
    <location>
        <begin position="123"/>
        <end position="140"/>
    </location>
</feature>
<sequence length="175" mass="20287">MSVKMPVCVSCGSFCPSIYKQFGPEIIKLTTCVKCGAVADKYVETEWSIIIIDMLLLRREAIRHVLFNLDFQAAWKLIILFILCDAYVKTSSSHKSTVKETLKHEKYINELELNFYLMCAKSFLEYFIFASLVVVVLYHSQVQNIERFSSKYLFHSIILASYGKLFMLPVLVWSR</sequence>
<dbReference type="PANTHER" id="PTHR14467:SF0">
    <property type="entry name" value="PROTEIN ARV1"/>
    <property type="match status" value="1"/>
</dbReference>
<evidence type="ECO:0000256" key="3">
    <source>
        <dbReference type="ARBA" id="ARBA00022448"/>
    </source>
</evidence>
<feature type="non-terminal residue" evidence="11">
    <location>
        <position position="175"/>
    </location>
</feature>